<keyword evidence="4" id="KW-1185">Reference proteome</keyword>
<proteinExistence type="predicted"/>
<dbReference type="InterPro" id="IPR041409">
    <property type="entry name" value="RE_AspBHI_N"/>
</dbReference>
<keyword evidence="3" id="KW-0255">Endonuclease</keyword>
<evidence type="ECO:0000313" key="4">
    <source>
        <dbReference type="Proteomes" id="UP000664771"/>
    </source>
</evidence>
<dbReference type="RefSeq" id="WP_207882395.1">
    <property type="nucleotide sequence ID" value="NZ_JAFVMF010000016.1"/>
</dbReference>
<keyword evidence="3" id="KW-0540">Nuclease</keyword>
<dbReference type="InterPro" id="IPR011856">
    <property type="entry name" value="tRNA_endonuc-like_dom_sf"/>
</dbReference>
<evidence type="ECO:0000259" key="1">
    <source>
        <dbReference type="Pfam" id="PF04471"/>
    </source>
</evidence>
<organism evidence="3 4">
    <name type="scientific">Acetobacter sacchari</name>
    <dbReference type="NCBI Taxonomy" id="2661687"/>
    <lineage>
        <taxon>Bacteria</taxon>
        <taxon>Pseudomonadati</taxon>
        <taxon>Pseudomonadota</taxon>
        <taxon>Alphaproteobacteria</taxon>
        <taxon>Acetobacterales</taxon>
        <taxon>Acetobacteraceae</taxon>
        <taxon>Acetobacter</taxon>
    </lineage>
</organism>
<dbReference type="Pfam" id="PF18062">
    <property type="entry name" value="RE_AspBHI_N"/>
    <property type="match status" value="1"/>
</dbReference>
<dbReference type="Gene3D" id="2.30.280.20">
    <property type="match status" value="1"/>
</dbReference>
<sequence>MTNISFSNLENAPLIVDATYESDRNNTKVISSEPLSRLTKTGNQGGFRFSGTKASPKLVVLYTTLNEIDWPDFIDYENGLLYYYGDNRKPGSELHTGGRGGNEILRTIFALSHGTAADRAQVPPLLVFSKGNKHRDVIFRGLAVPGASHLDSTSDLVAIWKSIGGKRFQNYKAVFTILDISRINRKWLNAINNGDTLGEDCPKPFRAWVKKHHFAPLKAPPVTRIRTQQEQAGTDFQQRIGQAIYEHFKDDPIKFEEFSAFIVEKMDSNVTSLELTRPSKDGGRDGIGQYRIGKTQNCIHVDFALEAKCYEPSSGLGVKILSRLISRLRHRQFGVLVTTSFLGSQAYQELVEDRHPIVICSGGDVADILTKTVRLRGARDTSAWLREHFPIKK</sequence>
<protein>
    <submittedName>
        <fullName evidence="3">Restriction endonuclease</fullName>
    </submittedName>
</protein>
<comment type="caution">
    <text evidence="3">The sequence shown here is derived from an EMBL/GenBank/DDBJ whole genome shotgun (WGS) entry which is preliminary data.</text>
</comment>
<reference evidence="3 4" key="1">
    <citation type="submission" date="2021-03" db="EMBL/GenBank/DDBJ databases">
        <title>The complete genome sequence of Acetobacter sacchari TBRC 11175.</title>
        <authorList>
            <person name="Charoenyingcharoen P."/>
            <person name="Yukphan P."/>
        </authorList>
    </citation>
    <scope>NUCLEOTIDE SEQUENCE [LARGE SCALE GENOMIC DNA]</scope>
    <source>
        <strain evidence="3 4">TBRC 11175</strain>
    </source>
</reference>
<feature type="domain" description="Restriction endonuclease type IV Mrr" evidence="1">
    <location>
        <begin position="251"/>
        <end position="368"/>
    </location>
</feature>
<dbReference type="GO" id="GO:0004519">
    <property type="term" value="F:endonuclease activity"/>
    <property type="evidence" value="ECO:0007669"/>
    <property type="project" value="UniProtKB-KW"/>
</dbReference>
<evidence type="ECO:0000259" key="2">
    <source>
        <dbReference type="Pfam" id="PF18062"/>
    </source>
</evidence>
<evidence type="ECO:0000313" key="3">
    <source>
        <dbReference type="EMBL" id="MBO1360971.1"/>
    </source>
</evidence>
<accession>A0ABS3LYH3</accession>
<gene>
    <name evidence="3" type="ORF">J2D73_14370</name>
</gene>
<dbReference type="Proteomes" id="UP000664771">
    <property type="component" value="Unassembled WGS sequence"/>
</dbReference>
<keyword evidence="3" id="KW-0378">Hydrolase</keyword>
<dbReference type="InterPro" id="IPR007560">
    <property type="entry name" value="Restrct_endonuc_IV_Mrr"/>
</dbReference>
<dbReference type="EMBL" id="JAFVMF010000016">
    <property type="protein sequence ID" value="MBO1360971.1"/>
    <property type="molecule type" value="Genomic_DNA"/>
</dbReference>
<name>A0ABS3LYH3_9PROT</name>
<dbReference type="Gene3D" id="3.40.1350.10">
    <property type="match status" value="1"/>
</dbReference>
<dbReference type="Pfam" id="PF04471">
    <property type="entry name" value="Mrr_cat"/>
    <property type="match status" value="1"/>
</dbReference>
<feature type="domain" description="Restriction endonuclease AspBHI N-terminal" evidence="2">
    <location>
        <begin position="31"/>
        <end position="212"/>
    </location>
</feature>